<accession>A0ACB8APQ7</accession>
<keyword evidence="2" id="KW-1185">Reference proteome</keyword>
<sequence>MSNIISAAICLLLAIQVLSCVETRHECSYEDNVTRFGDSIAWKFRVHSGVNCTGTWRGYRGHIFSDAPLGGCSQCIPVTGLNYVKSFAFTTAGKWWDTLYNQNTIAAIHLYQFPGCHDADQIGTSKGKWMKDSVTELGEMTAAFKVCLESYTRYGL</sequence>
<name>A0ACB8APQ7_9AGAM</name>
<reference evidence="1" key="1">
    <citation type="journal article" date="2021" name="New Phytol.">
        <title>Evolutionary innovations through gain and loss of genes in the ectomycorrhizal Boletales.</title>
        <authorList>
            <person name="Wu G."/>
            <person name="Miyauchi S."/>
            <person name="Morin E."/>
            <person name="Kuo A."/>
            <person name="Drula E."/>
            <person name="Varga T."/>
            <person name="Kohler A."/>
            <person name="Feng B."/>
            <person name="Cao Y."/>
            <person name="Lipzen A."/>
            <person name="Daum C."/>
            <person name="Hundley H."/>
            <person name="Pangilinan J."/>
            <person name="Johnson J."/>
            <person name="Barry K."/>
            <person name="LaButti K."/>
            <person name="Ng V."/>
            <person name="Ahrendt S."/>
            <person name="Min B."/>
            <person name="Choi I.G."/>
            <person name="Park H."/>
            <person name="Plett J.M."/>
            <person name="Magnuson J."/>
            <person name="Spatafora J.W."/>
            <person name="Nagy L.G."/>
            <person name="Henrissat B."/>
            <person name="Grigoriev I.V."/>
            <person name="Yang Z.L."/>
            <person name="Xu J."/>
            <person name="Martin F.M."/>
        </authorList>
    </citation>
    <scope>NUCLEOTIDE SEQUENCE</scope>
    <source>
        <strain evidence="1">ATCC 28755</strain>
    </source>
</reference>
<dbReference type="Proteomes" id="UP000790377">
    <property type="component" value="Unassembled WGS sequence"/>
</dbReference>
<proteinExistence type="predicted"/>
<dbReference type="EMBL" id="MU267607">
    <property type="protein sequence ID" value="KAH7914914.1"/>
    <property type="molecule type" value="Genomic_DNA"/>
</dbReference>
<comment type="caution">
    <text evidence="1">The sequence shown here is derived from an EMBL/GenBank/DDBJ whole genome shotgun (WGS) entry which is preliminary data.</text>
</comment>
<evidence type="ECO:0000313" key="2">
    <source>
        <dbReference type="Proteomes" id="UP000790377"/>
    </source>
</evidence>
<organism evidence="1 2">
    <name type="scientific">Hygrophoropsis aurantiaca</name>
    <dbReference type="NCBI Taxonomy" id="72124"/>
    <lineage>
        <taxon>Eukaryota</taxon>
        <taxon>Fungi</taxon>
        <taxon>Dikarya</taxon>
        <taxon>Basidiomycota</taxon>
        <taxon>Agaricomycotina</taxon>
        <taxon>Agaricomycetes</taxon>
        <taxon>Agaricomycetidae</taxon>
        <taxon>Boletales</taxon>
        <taxon>Coniophorineae</taxon>
        <taxon>Hygrophoropsidaceae</taxon>
        <taxon>Hygrophoropsis</taxon>
    </lineage>
</organism>
<protein>
    <submittedName>
        <fullName evidence="1">Uncharacterized protein</fullName>
    </submittedName>
</protein>
<gene>
    <name evidence="1" type="ORF">BJ138DRAFT_1142929</name>
</gene>
<evidence type="ECO:0000313" key="1">
    <source>
        <dbReference type="EMBL" id="KAH7914914.1"/>
    </source>
</evidence>